<dbReference type="Pfam" id="PF00121">
    <property type="entry name" value="TIM"/>
    <property type="match status" value="1"/>
</dbReference>
<dbReference type="Proteomes" id="UP000179258">
    <property type="component" value="Unassembled WGS sequence"/>
</dbReference>
<dbReference type="InterPro" id="IPR000652">
    <property type="entry name" value="Triosephosphate_isomerase"/>
</dbReference>
<keyword evidence="4 7" id="KW-0963">Cytoplasm</keyword>
<comment type="caution">
    <text evidence="9">The sequence shown here is derived from an EMBL/GenBank/DDBJ whole genome shotgun (WGS) entry which is preliminary data.</text>
</comment>
<proteinExistence type="inferred from homology"/>
<reference evidence="9 10" key="1">
    <citation type="journal article" date="2016" name="Nat. Commun.">
        <title>Thousands of microbial genomes shed light on interconnected biogeochemical processes in an aquifer system.</title>
        <authorList>
            <person name="Anantharaman K."/>
            <person name="Brown C.T."/>
            <person name="Hug L.A."/>
            <person name="Sharon I."/>
            <person name="Castelle C.J."/>
            <person name="Probst A.J."/>
            <person name="Thomas B.C."/>
            <person name="Singh A."/>
            <person name="Wilkins M.J."/>
            <person name="Karaoz U."/>
            <person name="Brodie E.L."/>
            <person name="Williams K.H."/>
            <person name="Hubbard S.S."/>
            <person name="Banfield J.F."/>
        </authorList>
    </citation>
    <scope>NUCLEOTIDE SEQUENCE [LARGE SCALE GENOMIC DNA]</scope>
</reference>
<evidence type="ECO:0000256" key="8">
    <source>
        <dbReference type="RuleBase" id="RU363013"/>
    </source>
</evidence>
<comment type="function">
    <text evidence="7">Involved in the gluconeogenesis. Catalyzes stereospecifically the conversion of dihydroxyacetone phosphate (DHAP) to D-glyceraldehyde-3-phosphate (G3P).</text>
</comment>
<dbReference type="PANTHER" id="PTHR21139:SF42">
    <property type="entry name" value="TRIOSEPHOSPHATE ISOMERASE"/>
    <property type="match status" value="1"/>
</dbReference>
<feature type="binding site" evidence="7">
    <location>
        <position position="173"/>
    </location>
    <ligand>
        <name>substrate</name>
    </ligand>
</feature>
<dbReference type="GO" id="GO:0006096">
    <property type="term" value="P:glycolytic process"/>
    <property type="evidence" value="ECO:0007669"/>
    <property type="project" value="UniProtKB-UniRule"/>
</dbReference>
<dbReference type="FunFam" id="3.20.20.70:FF:000016">
    <property type="entry name" value="Triosephosphate isomerase"/>
    <property type="match status" value="1"/>
</dbReference>
<name>A0A1G2R755_9BACT</name>
<organism evidence="9 10">
    <name type="scientific">Candidatus Wildermuthbacteria bacterium RIFCSPHIGHO2_02_FULL_47_17</name>
    <dbReference type="NCBI Taxonomy" id="1802452"/>
    <lineage>
        <taxon>Bacteria</taxon>
        <taxon>Candidatus Wildermuthiibacteriota</taxon>
    </lineage>
</organism>
<dbReference type="GO" id="GO:0006094">
    <property type="term" value="P:gluconeogenesis"/>
    <property type="evidence" value="ECO:0007669"/>
    <property type="project" value="UniProtKB-UniRule"/>
</dbReference>
<feature type="active site" description="Electrophile" evidence="7">
    <location>
        <position position="95"/>
    </location>
</feature>
<dbReference type="AlphaFoldDB" id="A0A1G2R755"/>
<sequence length="255" mass="27543">MKTFIVANWKCNPATLAEAKRLFAAVKKGMEKIRVRGAEIIICPPFVYISSFKSQASSFKVGAQNCFWQESGAFTGEVSPVMLKNAGCKYVIIGHSERRRYFGETNEVINKKLRVAMDAGLRPILCVGETEEEKELGDAAAVLVAQLKEGLTGFGRKELKKIIVAYEPVWAIGNGNACGADEAMSAGVLIKRTLGELAGKKIGHNIPILYGGSVMPQNAAIYIEEAGFQGLLVGGASLDPKPFVQIVRAVRAGRH</sequence>
<evidence type="ECO:0000256" key="1">
    <source>
        <dbReference type="ARBA" id="ARBA00004680"/>
    </source>
</evidence>
<keyword evidence="5 7" id="KW-0324">Glycolysis</keyword>
<dbReference type="GO" id="GO:0004807">
    <property type="term" value="F:triose-phosphate isomerase activity"/>
    <property type="evidence" value="ECO:0007669"/>
    <property type="project" value="UniProtKB-UniRule"/>
</dbReference>
<comment type="subunit">
    <text evidence="7 8">Homodimer.</text>
</comment>
<evidence type="ECO:0000313" key="10">
    <source>
        <dbReference type="Proteomes" id="UP000179258"/>
    </source>
</evidence>
<dbReference type="InterPro" id="IPR035990">
    <property type="entry name" value="TIM_sf"/>
</dbReference>
<comment type="pathway">
    <text evidence="7 8">Carbohydrate biosynthesis; gluconeogenesis.</text>
</comment>
<feature type="binding site" evidence="7">
    <location>
        <position position="213"/>
    </location>
    <ligand>
        <name>substrate</name>
    </ligand>
</feature>
<dbReference type="GO" id="GO:0019563">
    <property type="term" value="P:glycerol catabolic process"/>
    <property type="evidence" value="ECO:0007669"/>
    <property type="project" value="TreeGrafter"/>
</dbReference>
<protein>
    <recommendedName>
        <fullName evidence="7 8">Triosephosphate isomerase</fullName>
        <shortName evidence="7">TIM</shortName>
        <shortName evidence="7">TPI</shortName>
        <ecNumber evidence="7 8">5.3.1.1</ecNumber>
    </recommendedName>
    <alternativeName>
        <fullName evidence="7">Triose-phosphate isomerase</fullName>
    </alternativeName>
</protein>
<keyword evidence="3 7" id="KW-0312">Gluconeogenesis</keyword>
<dbReference type="Gene3D" id="3.20.20.70">
    <property type="entry name" value="Aldolase class I"/>
    <property type="match status" value="1"/>
</dbReference>
<keyword evidence="6 7" id="KW-0413">Isomerase</keyword>
<feature type="binding site" evidence="7">
    <location>
        <begin position="8"/>
        <end position="10"/>
    </location>
    <ligand>
        <name>substrate</name>
    </ligand>
</feature>
<dbReference type="EC" id="5.3.1.1" evidence="7 8"/>
<evidence type="ECO:0000256" key="5">
    <source>
        <dbReference type="ARBA" id="ARBA00023152"/>
    </source>
</evidence>
<dbReference type="UniPathway" id="UPA00138"/>
<dbReference type="GO" id="GO:0005829">
    <property type="term" value="C:cytosol"/>
    <property type="evidence" value="ECO:0007669"/>
    <property type="project" value="TreeGrafter"/>
</dbReference>
<dbReference type="UniPathway" id="UPA00109">
    <property type="reaction ID" value="UER00189"/>
</dbReference>
<evidence type="ECO:0000256" key="7">
    <source>
        <dbReference type="HAMAP-Rule" id="MF_00147"/>
    </source>
</evidence>
<evidence type="ECO:0000256" key="6">
    <source>
        <dbReference type="ARBA" id="ARBA00023235"/>
    </source>
</evidence>
<dbReference type="PROSITE" id="PS51440">
    <property type="entry name" value="TIM_2"/>
    <property type="match status" value="1"/>
</dbReference>
<evidence type="ECO:0000313" key="9">
    <source>
        <dbReference type="EMBL" id="OHA68537.1"/>
    </source>
</evidence>
<evidence type="ECO:0000256" key="3">
    <source>
        <dbReference type="ARBA" id="ARBA00022432"/>
    </source>
</evidence>
<dbReference type="PANTHER" id="PTHR21139">
    <property type="entry name" value="TRIOSEPHOSPHATE ISOMERASE"/>
    <property type="match status" value="1"/>
</dbReference>
<dbReference type="CDD" id="cd00311">
    <property type="entry name" value="TIM"/>
    <property type="match status" value="1"/>
</dbReference>
<dbReference type="InterPro" id="IPR013785">
    <property type="entry name" value="Aldolase_TIM"/>
</dbReference>
<feature type="active site" description="Proton acceptor" evidence="7">
    <location>
        <position position="167"/>
    </location>
</feature>
<dbReference type="NCBIfam" id="TIGR00419">
    <property type="entry name" value="tim"/>
    <property type="match status" value="1"/>
</dbReference>
<gene>
    <name evidence="7" type="primary">tpiA</name>
    <name evidence="9" type="ORF">A3D59_00725</name>
</gene>
<dbReference type="InterPro" id="IPR022896">
    <property type="entry name" value="TrioseP_Isoase_bac/euk"/>
</dbReference>
<comment type="catalytic activity">
    <reaction evidence="7 8">
        <text>D-glyceraldehyde 3-phosphate = dihydroxyacetone phosphate</text>
        <dbReference type="Rhea" id="RHEA:18585"/>
        <dbReference type="ChEBI" id="CHEBI:57642"/>
        <dbReference type="ChEBI" id="CHEBI:59776"/>
        <dbReference type="EC" id="5.3.1.1"/>
    </reaction>
</comment>
<comment type="subcellular location">
    <subcellularLocation>
        <location evidence="7 8">Cytoplasm</location>
    </subcellularLocation>
</comment>
<dbReference type="GO" id="GO:0046166">
    <property type="term" value="P:glyceraldehyde-3-phosphate biosynthetic process"/>
    <property type="evidence" value="ECO:0007669"/>
    <property type="project" value="TreeGrafter"/>
</dbReference>
<accession>A0A1G2R755</accession>
<evidence type="ECO:0000256" key="4">
    <source>
        <dbReference type="ARBA" id="ARBA00022490"/>
    </source>
</evidence>
<evidence type="ECO:0000256" key="2">
    <source>
        <dbReference type="ARBA" id="ARBA00007422"/>
    </source>
</evidence>
<comment type="similarity">
    <text evidence="2 7 8">Belongs to the triosephosphate isomerase family.</text>
</comment>
<comment type="pathway">
    <text evidence="1 7 8">Carbohydrate degradation; glycolysis; D-glyceraldehyde 3-phosphate from glycerone phosphate: step 1/1.</text>
</comment>
<feature type="binding site" evidence="7">
    <location>
        <begin position="234"/>
        <end position="235"/>
    </location>
    <ligand>
        <name>substrate</name>
    </ligand>
</feature>
<dbReference type="SUPFAM" id="SSF51351">
    <property type="entry name" value="Triosephosphate isomerase (TIM)"/>
    <property type="match status" value="1"/>
</dbReference>
<dbReference type="EMBL" id="MHTX01000015">
    <property type="protein sequence ID" value="OHA68537.1"/>
    <property type="molecule type" value="Genomic_DNA"/>
</dbReference>
<dbReference type="HAMAP" id="MF_00147_B">
    <property type="entry name" value="TIM_B"/>
    <property type="match status" value="1"/>
</dbReference>